<evidence type="ECO:0000313" key="1">
    <source>
        <dbReference type="EMBL" id="MBX37530.1"/>
    </source>
</evidence>
<sequence>MRARKGSACTLKARSQDDENPFSIVNINSLLVYQKRKGDLYFDGKPITINIYVLLLMPTN</sequence>
<accession>A0A2P2N4Z5</accession>
<protein>
    <submittedName>
        <fullName evidence="1">Uncharacterized protein</fullName>
    </submittedName>
</protein>
<proteinExistence type="predicted"/>
<name>A0A2P2N4Z5_RHIMU</name>
<reference evidence="1" key="1">
    <citation type="submission" date="2018-02" db="EMBL/GenBank/DDBJ databases">
        <title>Rhizophora mucronata_Transcriptome.</title>
        <authorList>
            <person name="Meera S.P."/>
            <person name="Sreeshan A."/>
            <person name="Augustine A."/>
        </authorList>
    </citation>
    <scope>NUCLEOTIDE SEQUENCE</scope>
    <source>
        <tissue evidence="1">Leaf</tissue>
    </source>
</reference>
<organism evidence="1">
    <name type="scientific">Rhizophora mucronata</name>
    <name type="common">Asiatic mangrove</name>
    <dbReference type="NCBI Taxonomy" id="61149"/>
    <lineage>
        <taxon>Eukaryota</taxon>
        <taxon>Viridiplantae</taxon>
        <taxon>Streptophyta</taxon>
        <taxon>Embryophyta</taxon>
        <taxon>Tracheophyta</taxon>
        <taxon>Spermatophyta</taxon>
        <taxon>Magnoliopsida</taxon>
        <taxon>eudicotyledons</taxon>
        <taxon>Gunneridae</taxon>
        <taxon>Pentapetalae</taxon>
        <taxon>rosids</taxon>
        <taxon>fabids</taxon>
        <taxon>Malpighiales</taxon>
        <taxon>Rhizophoraceae</taxon>
        <taxon>Rhizophora</taxon>
    </lineage>
</organism>
<dbReference type="AlphaFoldDB" id="A0A2P2N4Z5"/>
<dbReference type="EMBL" id="GGEC01057046">
    <property type="protein sequence ID" value="MBX37530.1"/>
    <property type="molecule type" value="Transcribed_RNA"/>
</dbReference>